<dbReference type="Proteomes" id="UP000239549">
    <property type="component" value="Unassembled WGS sequence"/>
</dbReference>
<sequence>MIYLKSNIWRDLITFPLGDRLARPRVQGLTMILDKGVGLGETRDLLNTSGEYVDLIKLGFGTTALYKDNILEEKIELVKSYGIDIYPGGTFLEVALLQNKLEEFLYLAKSLGFTCIEVSDGTISLSPEVRERAIVRAGDMGFKVLTEVGKKVGECNPPVPVMAEMIKTDLKNGAFRVILEGRESGINVGLYDQHGNFIKDDLDMLLAEIEDPRIIIWEAPQKDQQLELINRFGPNVNLGNIAPDEIMALEALRVGLRADTLKTAIDKNK</sequence>
<comment type="caution">
    <text evidence="2">The sequence shown here is derived from an EMBL/GenBank/DDBJ whole genome shotgun (WGS) entry which is preliminary data.</text>
</comment>
<comment type="similarity">
    <text evidence="1">Belongs to the phosphosulfolactate synthase family.</text>
</comment>
<proteinExistence type="inferred from homology"/>
<dbReference type="InterPro" id="IPR003830">
    <property type="entry name" value="ComA_synth"/>
</dbReference>
<dbReference type="EMBL" id="BFAV01000071">
    <property type="protein sequence ID" value="GBF32978.1"/>
    <property type="molecule type" value="Genomic_DNA"/>
</dbReference>
<dbReference type="OrthoDB" id="7809088at2"/>
<dbReference type="InterPro" id="IPR013785">
    <property type="entry name" value="Aldolase_TIM"/>
</dbReference>
<evidence type="ECO:0000313" key="3">
    <source>
        <dbReference type="Proteomes" id="UP000239549"/>
    </source>
</evidence>
<dbReference type="Gene3D" id="3.20.20.70">
    <property type="entry name" value="Aldolase class I"/>
    <property type="match status" value="1"/>
</dbReference>
<dbReference type="RefSeq" id="WP_104371429.1">
    <property type="nucleotide sequence ID" value="NZ_BFAV01000071.1"/>
</dbReference>
<reference evidence="3" key="1">
    <citation type="submission" date="2018-02" db="EMBL/GenBank/DDBJ databases">
        <title>Genome sequence of Desulfocucumis palustris strain NAW-5.</title>
        <authorList>
            <person name="Watanabe M."/>
            <person name="Kojima H."/>
            <person name="Fukui M."/>
        </authorList>
    </citation>
    <scope>NUCLEOTIDE SEQUENCE [LARGE SCALE GENOMIC DNA]</scope>
    <source>
        <strain evidence="3">NAW-5</strain>
    </source>
</reference>
<organism evidence="2 3">
    <name type="scientific">Desulfocucumis palustris</name>
    <dbReference type="NCBI Taxonomy" id="1898651"/>
    <lineage>
        <taxon>Bacteria</taxon>
        <taxon>Bacillati</taxon>
        <taxon>Bacillota</taxon>
        <taxon>Clostridia</taxon>
        <taxon>Eubacteriales</taxon>
        <taxon>Desulfocucumaceae</taxon>
        <taxon>Desulfocucumis</taxon>
    </lineage>
</organism>
<dbReference type="AlphaFoldDB" id="A0A2L2XA04"/>
<dbReference type="Pfam" id="PF02679">
    <property type="entry name" value="ComA"/>
    <property type="match status" value="1"/>
</dbReference>
<gene>
    <name evidence="2" type="ORF">DCCM_2075</name>
</gene>
<dbReference type="SUPFAM" id="SSF102110">
    <property type="entry name" value="(2r)-phospho-3-sulfolactate synthase ComA"/>
    <property type="match status" value="1"/>
</dbReference>
<evidence type="ECO:0000313" key="2">
    <source>
        <dbReference type="EMBL" id="GBF32978.1"/>
    </source>
</evidence>
<dbReference type="PANTHER" id="PTHR48413:SF1">
    <property type="entry name" value="PROTEIN HEAT-STRESS-ASSOCIATED 32"/>
    <property type="match status" value="1"/>
</dbReference>
<dbReference type="PANTHER" id="PTHR48413">
    <property type="match status" value="1"/>
</dbReference>
<keyword evidence="3" id="KW-1185">Reference proteome</keyword>
<evidence type="ECO:0000256" key="1">
    <source>
        <dbReference type="ARBA" id="ARBA00010424"/>
    </source>
</evidence>
<name>A0A2L2XA04_9FIRM</name>
<accession>A0A2L2XA04</accession>
<dbReference type="InterPro" id="IPR036112">
    <property type="entry name" value="ComA_synth_sf"/>
</dbReference>
<protein>
    <submittedName>
        <fullName evidence="2">Phosphosulfolactate synthase</fullName>
    </submittedName>
</protein>